<keyword evidence="4" id="KW-1185">Reference proteome</keyword>
<dbReference type="OMA" id="KVQWPLA"/>
<evidence type="ECO:0000259" key="2">
    <source>
        <dbReference type="Pfam" id="PF06911"/>
    </source>
</evidence>
<name>D8QT22_SELML</name>
<dbReference type="PANTHER" id="PTHR21068">
    <property type="entry name" value="SPARTIN"/>
    <property type="match status" value="1"/>
</dbReference>
<dbReference type="EMBL" id="GL377566">
    <property type="protein sequence ID" value="EFJ37541.1"/>
    <property type="molecule type" value="Genomic_DNA"/>
</dbReference>
<dbReference type="InParanoid" id="D8QT22"/>
<sequence>MGGQKSDSIAAFERSNSLPSPAPPEGVTREVNGIPSSAKDEVAQYDPTTGLKVRSPTRDENLDKVAGATSKLYPDIYQPPSSKGAETSDAKEPPVVEASEEVLVKIPGCLAHLIDEQESVILASGEFVLVKLLQNGTDVALFARVGDELQWPVVNDLPATKLDPSHYVFSLRVEADDDEKPPKDSKATETLNYGVTFQVDGNKELLRELDKILEQYSYFSAPTMLQGSEEDVKKVDGGKVPEASSREVVSSDLPGKPVPTDAITEKKPSDEVSTAYWTTIAPNVDDYNSSLARAIAGGTGHIIRGIFWCSETTVANLERTGRLVRRVSGACGKPSEVSPRTMRNIRRAKRVTKMSEKVAKGVLTGVVSVTGFFTTSIVNSRAGKKFFKMLPGEIALASLDGFGKIFDAVEVAGTNVLNTSSVVTTGAISHRFGDKAGEFAHEGLATAGHLVSTAWTISKLRNAINPKSVMKPTSVLKTAAKAASQGIEPKR</sequence>
<organism evidence="4">
    <name type="scientific">Selaginella moellendorffii</name>
    <name type="common">Spikemoss</name>
    <dbReference type="NCBI Taxonomy" id="88036"/>
    <lineage>
        <taxon>Eukaryota</taxon>
        <taxon>Viridiplantae</taxon>
        <taxon>Streptophyta</taxon>
        <taxon>Embryophyta</taxon>
        <taxon>Tracheophyta</taxon>
        <taxon>Lycopodiopsida</taxon>
        <taxon>Selaginellales</taxon>
        <taxon>Selaginellaceae</taxon>
        <taxon>Selaginella</taxon>
    </lineage>
</organism>
<dbReference type="InterPro" id="IPR045036">
    <property type="entry name" value="Spartin-like"/>
</dbReference>
<accession>D8QT22</accession>
<dbReference type="FunCoup" id="D8QT22">
    <property type="interactions" value="1486"/>
</dbReference>
<dbReference type="InterPro" id="IPR009686">
    <property type="entry name" value="Senescence/spartin_C"/>
</dbReference>
<dbReference type="Pfam" id="PF06911">
    <property type="entry name" value="Senescence"/>
    <property type="match status" value="1"/>
</dbReference>
<gene>
    <name evidence="3" type="ORF">SELMODRAFT_77517</name>
</gene>
<proteinExistence type="predicted"/>
<evidence type="ECO:0000313" key="3">
    <source>
        <dbReference type="EMBL" id="EFJ37541.1"/>
    </source>
</evidence>
<evidence type="ECO:0000256" key="1">
    <source>
        <dbReference type="SAM" id="MobiDB-lite"/>
    </source>
</evidence>
<evidence type="ECO:0000313" key="4">
    <source>
        <dbReference type="Proteomes" id="UP000001514"/>
    </source>
</evidence>
<dbReference type="eggNOG" id="ENOG502QPY0">
    <property type="taxonomic scope" value="Eukaryota"/>
</dbReference>
<feature type="compositionally biased region" description="Basic and acidic residues" evidence="1">
    <location>
        <begin position="230"/>
        <end position="239"/>
    </location>
</feature>
<dbReference type="Proteomes" id="UP000001514">
    <property type="component" value="Unassembled WGS sequence"/>
</dbReference>
<dbReference type="HOGENOM" id="CLU_034602_0_0_1"/>
<dbReference type="STRING" id="88036.D8QT22"/>
<reference evidence="3 4" key="1">
    <citation type="journal article" date="2011" name="Science">
        <title>The Selaginella genome identifies genetic changes associated with the evolution of vascular plants.</title>
        <authorList>
            <person name="Banks J.A."/>
            <person name="Nishiyama T."/>
            <person name="Hasebe M."/>
            <person name="Bowman J.L."/>
            <person name="Gribskov M."/>
            <person name="dePamphilis C."/>
            <person name="Albert V.A."/>
            <person name="Aono N."/>
            <person name="Aoyama T."/>
            <person name="Ambrose B.A."/>
            <person name="Ashton N.W."/>
            <person name="Axtell M.J."/>
            <person name="Barker E."/>
            <person name="Barker M.S."/>
            <person name="Bennetzen J.L."/>
            <person name="Bonawitz N.D."/>
            <person name="Chapple C."/>
            <person name="Cheng C."/>
            <person name="Correa L.G."/>
            <person name="Dacre M."/>
            <person name="DeBarry J."/>
            <person name="Dreyer I."/>
            <person name="Elias M."/>
            <person name="Engstrom E.M."/>
            <person name="Estelle M."/>
            <person name="Feng L."/>
            <person name="Finet C."/>
            <person name="Floyd S.K."/>
            <person name="Frommer W.B."/>
            <person name="Fujita T."/>
            <person name="Gramzow L."/>
            <person name="Gutensohn M."/>
            <person name="Harholt J."/>
            <person name="Hattori M."/>
            <person name="Heyl A."/>
            <person name="Hirai T."/>
            <person name="Hiwatashi Y."/>
            <person name="Ishikawa M."/>
            <person name="Iwata M."/>
            <person name="Karol K.G."/>
            <person name="Koehler B."/>
            <person name="Kolukisaoglu U."/>
            <person name="Kubo M."/>
            <person name="Kurata T."/>
            <person name="Lalonde S."/>
            <person name="Li K."/>
            <person name="Li Y."/>
            <person name="Litt A."/>
            <person name="Lyons E."/>
            <person name="Manning G."/>
            <person name="Maruyama T."/>
            <person name="Michael T.P."/>
            <person name="Mikami K."/>
            <person name="Miyazaki S."/>
            <person name="Morinaga S."/>
            <person name="Murata T."/>
            <person name="Mueller-Roeber B."/>
            <person name="Nelson D.R."/>
            <person name="Obara M."/>
            <person name="Oguri Y."/>
            <person name="Olmstead R.G."/>
            <person name="Onodera N."/>
            <person name="Petersen B.L."/>
            <person name="Pils B."/>
            <person name="Prigge M."/>
            <person name="Rensing S.A."/>
            <person name="Riano-Pachon D.M."/>
            <person name="Roberts A.W."/>
            <person name="Sato Y."/>
            <person name="Scheller H.V."/>
            <person name="Schulz B."/>
            <person name="Schulz C."/>
            <person name="Shakirov E.V."/>
            <person name="Shibagaki N."/>
            <person name="Shinohara N."/>
            <person name="Shippen D.E."/>
            <person name="Soerensen I."/>
            <person name="Sotooka R."/>
            <person name="Sugimoto N."/>
            <person name="Sugita M."/>
            <person name="Sumikawa N."/>
            <person name="Tanurdzic M."/>
            <person name="Theissen G."/>
            <person name="Ulvskov P."/>
            <person name="Wakazuki S."/>
            <person name="Weng J.K."/>
            <person name="Willats W.W."/>
            <person name="Wipf D."/>
            <person name="Wolf P.G."/>
            <person name="Yang L."/>
            <person name="Zimmer A.D."/>
            <person name="Zhu Q."/>
            <person name="Mitros T."/>
            <person name="Hellsten U."/>
            <person name="Loque D."/>
            <person name="Otillar R."/>
            <person name="Salamov A."/>
            <person name="Schmutz J."/>
            <person name="Shapiro H."/>
            <person name="Lindquist E."/>
            <person name="Lucas S."/>
            <person name="Rokhsar D."/>
            <person name="Grigoriev I.V."/>
        </authorList>
    </citation>
    <scope>NUCLEOTIDE SEQUENCE [LARGE SCALE GENOMIC DNA]</scope>
</reference>
<feature type="region of interest" description="Disordered" evidence="1">
    <location>
        <begin position="229"/>
        <end position="267"/>
    </location>
</feature>
<dbReference type="PANTHER" id="PTHR21068:SF43">
    <property type="entry name" value="SPARTIN"/>
    <property type="match status" value="1"/>
</dbReference>
<dbReference type="Gramene" id="EFJ37541">
    <property type="protein sequence ID" value="EFJ37541"/>
    <property type="gene ID" value="SELMODRAFT_77517"/>
</dbReference>
<dbReference type="OrthoDB" id="1900056at2759"/>
<dbReference type="GO" id="GO:0005886">
    <property type="term" value="C:plasma membrane"/>
    <property type="evidence" value="ECO:0000318"/>
    <property type="project" value="GO_Central"/>
</dbReference>
<protein>
    <recommendedName>
        <fullName evidence="2">Senescence domain-containing protein</fullName>
    </recommendedName>
</protein>
<dbReference type="KEGG" id="smo:SELMODRAFT_77517"/>
<dbReference type="AlphaFoldDB" id="D8QT22"/>
<feature type="domain" description="Senescence" evidence="2">
    <location>
        <begin position="294"/>
        <end position="481"/>
    </location>
</feature>
<feature type="region of interest" description="Disordered" evidence="1">
    <location>
        <begin position="1"/>
        <end position="92"/>
    </location>
</feature>